<dbReference type="AlphaFoldDB" id="A0A2S6N246"/>
<evidence type="ECO:0000256" key="2">
    <source>
        <dbReference type="ARBA" id="ARBA00004370"/>
    </source>
</evidence>
<dbReference type="InterPro" id="IPR011712">
    <property type="entry name" value="Sig_transdc_His_kin_sub3_dim/P"/>
</dbReference>
<dbReference type="EMBL" id="NHRY01000239">
    <property type="protein sequence ID" value="PPQ28668.1"/>
    <property type="molecule type" value="Genomic_DNA"/>
</dbReference>
<dbReference type="SMART" id="SM00387">
    <property type="entry name" value="HATPase_c"/>
    <property type="match status" value="1"/>
</dbReference>
<proteinExistence type="predicted"/>
<evidence type="ECO:0000313" key="13">
    <source>
        <dbReference type="Proteomes" id="UP000239724"/>
    </source>
</evidence>
<evidence type="ECO:0000256" key="9">
    <source>
        <dbReference type="SAM" id="Phobius"/>
    </source>
</evidence>
<dbReference type="InterPro" id="IPR003660">
    <property type="entry name" value="HAMP_dom"/>
</dbReference>
<evidence type="ECO:0000259" key="11">
    <source>
        <dbReference type="PROSITE" id="PS50885"/>
    </source>
</evidence>
<dbReference type="Pfam" id="PF00672">
    <property type="entry name" value="HAMP"/>
    <property type="match status" value="1"/>
</dbReference>
<dbReference type="InterPro" id="IPR032244">
    <property type="entry name" value="LapD_MoxY_N"/>
</dbReference>
<dbReference type="PANTHER" id="PTHR24421">
    <property type="entry name" value="NITRATE/NITRITE SENSOR PROTEIN NARX-RELATED"/>
    <property type="match status" value="1"/>
</dbReference>
<keyword evidence="4" id="KW-0597">Phosphoprotein</keyword>
<keyword evidence="8" id="KW-0175">Coiled coil</keyword>
<evidence type="ECO:0000256" key="8">
    <source>
        <dbReference type="SAM" id="Coils"/>
    </source>
</evidence>
<sequence>MALRVRLVLWLGGVLAVTLGLGCALAWWHADASVRTEMQAAIAAGRQSAANNIGEIIGAAGQLRELRHLVTTFDGNRHMRAVLADANGTMIATSHLQPPGQPVPAWFRRLIDPALPPAILAVPPSPGWESGGTLTLATDAANETGEVWGQANDTLRMLAVFFGLTVLLILWTLGRALAPLTRLSAALGRIGAGDYAARLDVAGPPELARLANGFNRMAEQLGQAEAQNAMLREQVLTLQEEERAELARDLHDDIGPLLFAAAIDAAGIPALLADGQAAEAAERAEAIRESIASMQRQVRGILGRLRPLGSGSVGLADAIGNVVAFWRGRHPGIAFSLDVAPEDAALDEAVRATVCRVVQESVLNAVRHGAPTQVAVRVFRDRRDIVVRVDDDGAGPGAGGLTPGFGLVGMQERVRAQAGTLAVAPRLGGRGLAVTARLPCEVPA</sequence>
<dbReference type="CDD" id="cd16917">
    <property type="entry name" value="HATPase_UhpB-NarQ-NarX-like"/>
    <property type="match status" value="1"/>
</dbReference>
<dbReference type="Pfam" id="PF16448">
    <property type="entry name" value="LapD_MoxY_N"/>
    <property type="match status" value="1"/>
</dbReference>
<dbReference type="SMART" id="SM00304">
    <property type="entry name" value="HAMP"/>
    <property type="match status" value="1"/>
</dbReference>
<keyword evidence="9" id="KW-0472">Membrane</keyword>
<keyword evidence="9" id="KW-1133">Transmembrane helix</keyword>
<dbReference type="PANTHER" id="PTHR24421:SF58">
    <property type="entry name" value="SIGNAL TRANSDUCTION HISTIDINE-PROTEIN KINASE_PHOSPHATASE UHPB"/>
    <property type="match status" value="1"/>
</dbReference>
<dbReference type="Gene3D" id="6.10.340.10">
    <property type="match status" value="1"/>
</dbReference>
<comment type="catalytic activity">
    <reaction evidence="1">
        <text>ATP + protein L-histidine = ADP + protein N-phospho-L-histidine.</text>
        <dbReference type="EC" id="2.7.13.3"/>
    </reaction>
</comment>
<evidence type="ECO:0000256" key="3">
    <source>
        <dbReference type="ARBA" id="ARBA00012438"/>
    </source>
</evidence>
<dbReference type="PROSITE" id="PS50885">
    <property type="entry name" value="HAMP"/>
    <property type="match status" value="1"/>
</dbReference>
<evidence type="ECO:0000256" key="4">
    <source>
        <dbReference type="ARBA" id="ARBA00022553"/>
    </source>
</evidence>
<keyword evidence="7" id="KW-0902">Two-component regulatory system</keyword>
<feature type="domain" description="HAMP" evidence="11">
    <location>
        <begin position="174"/>
        <end position="226"/>
    </location>
</feature>
<evidence type="ECO:0000256" key="7">
    <source>
        <dbReference type="ARBA" id="ARBA00023012"/>
    </source>
</evidence>
<dbReference type="GO" id="GO:0046983">
    <property type="term" value="F:protein dimerization activity"/>
    <property type="evidence" value="ECO:0007669"/>
    <property type="project" value="InterPro"/>
</dbReference>
<feature type="transmembrane region" description="Helical" evidence="9">
    <location>
        <begin position="7"/>
        <end position="28"/>
    </location>
</feature>
<dbReference type="SUPFAM" id="SSF158472">
    <property type="entry name" value="HAMP domain-like"/>
    <property type="match status" value="1"/>
</dbReference>
<keyword evidence="9" id="KW-0812">Transmembrane</keyword>
<dbReference type="RefSeq" id="WP_104521259.1">
    <property type="nucleotide sequence ID" value="NZ_NHRY01000239.1"/>
</dbReference>
<dbReference type="GO" id="GO:0000155">
    <property type="term" value="F:phosphorelay sensor kinase activity"/>
    <property type="evidence" value="ECO:0007669"/>
    <property type="project" value="InterPro"/>
</dbReference>
<dbReference type="Pfam" id="PF07730">
    <property type="entry name" value="HisKA_3"/>
    <property type="match status" value="1"/>
</dbReference>
<evidence type="ECO:0000259" key="10">
    <source>
        <dbReference type="PROSITE" id="PS50109"/>
    </source>
</evidence>
<dbReference type="Gene3D" id="3.30.565.10">
    <property type="entry name" value="Histidine kinase-like ATPase, C-terminal domain"/>
    <property type="match status" value="1"/>
</dbReference>
<dbReference type="OrthoDB" id="9778496at2"/>
<protein>
    <recommendedName>
        <fullName evidence="3">histidine kinase</fullName>
        <ecNumber evidence="3">2.7.13.3</ecNumber>
    </recommendedName>
</protein>
<gene>
    <name evidence="12" type="ORF">CCS01_23505</name>
</gene>
<dbReference type="PROSITE" id="PS50109">
    <property type="entry name" value="HIS_KIN"/>
    <property type="match status" value="1"/>
</dbReference>
<dbReference type="PROSITE" id="PS51257">
    <property type="entry name" value="PROKAR_LIPOPROTEIN"/>
    <property type="match status" value="1"/>
</dbReference>
<evidence type="ECO:0000256" key="1">
    <source>
        <dbReference type="ARBA" id="ARBA00000085"/>
    </source>
</evidence>
<dbReference type="GO" id="GO:0016020">
    <property type="term" value="C:membrane"/>
    <property type="evidence" value="ECO:0007669"/>
    <property type="project" value="UniProtKB-SubCell"/>
</dbReference>
<organism evidence="12 13">
    <name type="scientific">Rhodopila globiformis</name>
    <name type="common">Rhodopseudomonas globiformis</name>
    <dbReference type="NCBI Taxonomy" id="1071"/>
    <lineage>
        <taxon>Bacteria</taxon>
        <taxon>Pseudomonadati</taxon>
        <taxon>Pseudomonadota</taxon>
        <taxon>Alphaproteobacteria</taxon>
        <taxon>Acetobacterales</taxon>
        <taxon>Acetobacteraceae</taxon>
        <taxon>Rhodopila</taxon>
    </lineage>
</organism>
<accession>A0A2S6N246</accession>
<dbReference type="InterPro" id="IPR050482">
    <property type="entry name" value="Sensor_HK_TwoCompSys"/>
</dbReference>
<comment type="subcellular location">
    <subcellularLocation>
        <location evidence="2">Membrane</location>
    </subcellularLocation>
</comment>
<keyword evidence="6" id="KW-0418">Kinase</keyword>
<reference evidence="12 13" key="1">
    <citation type="journal article" date="2018" name="Arch. Microbiol.">
        <title>New insights into the metabolic potential of the phototrophic purple bacterium Rhodopila globiformis DSM 161(T) from its draft genome sequence and evidence for a vanadium-dependent nitrogenase.</title>
        <authorList>
            <person name="Imhoff J.F."/>
            <person name="Rahn T."/>
            <person name="Kunzel S."/>
            <person name="Neulinger S.C."/>
        </authorList>
    </citation>
    <scope>NUCLEOTIDE SEQUENCE [LARGE SCALE GENOMIC DNA]</scope>
    <source>
        <strain evidence="12 13">DSM 161</strain>
    </source>
</reference>
<feature type="coiled-coil region" evidence="8">
    <location>
        <begin position="214"/>
        <end position="241"/>
    </location>
</feature>
<dbReference type="InterPro" id="IPR005467">
    <property type="entry name" value="His_kinase_dom"/>
</dbReference>
<dbReference type="CDD" id="cd06225">
    <property type="entry name" value="HAMP"/>
    <property type="match status" value="1"/>
</dbReference>
<dbReference type="Gene3D" id="1.20.5.1930">
    <property type="match status" value="1"/>
</dbReference>
<evidence type="ECO:0000256" key="6">
    <source>
        <dbReference type="ARBA" id="ARBA00022777"/>
    </source>
</evidence>
<dbReference type="Proteomes" id="UP000239724">
    <property type="component" value="Unassembled WGS sequence"/>
</dbReference>
<keyword evidence="5" id="KW-0808">Transferase</keyword>
<evidence type="ECO:0000256" key="5">
    <source>
        <dbReference type="ARBA" id="ARBA00022679"/>
    </source>
</evidence>
<keyword evidence="13" id="KW-1185">Reference proteome</keyword>
<dbReference type="InterPro" id="IPR036890">
    <property type="entry name" value="HATPase_C_sf"/>
</dbReference>
<evidence type="ECO:0000313" key="12">
    <source>
        <dbReference type="EMBL" id="PPQ28668.1"/>
    </source>
</evidence>
<dbReference type="Pfam" id="PF02518">
    <property type="entry name" value="HATPase_c"/>
    <property type="match status" value="1"/>
</dbReference>
<dbReference type="SUPFAM" id="SSF55874">
    <property type="entry name" value="ATPase domain of HSP90 chaperone/DNA topoisomerase II/histidine kinase"/>
    <property type="match status" value="1"/>
</dbReference>
<comment type="caution">
    <text evidence="12">The sequence shown here is derived from an EMBL/GenBank/DDBJ whole genome shotgun (WGS) entry which is preliminary data.</text>
</comment>
<name>A0A2S6N246_RHOGL</name>
<feature type="domain" description="Histidine kinase" evidence="10">
    <location>
        <begin position="245"/>
        <end position="442"/>
    </location>
</feature>
<dbReference type="InterPro" id="IPR003594">
    <property type="entry name" value="HATPase_dom"/>
</dbReference>
<dbReference type="EC" id="2.7.13.3" evidence="3"/>